<evidence type="ECO:0000256" key="8">
    <source>
        <dbReference type="ARBA" id="ARBA00023242"/>
    </source>
</evidence>
<gene>
    <name evidence="12" type="ORF">ZIOFF_039595</name>
</gene>
<sequence length="827" mass="93671">MGSIISNVSLPQLTKVIYENWRIQMKALLGSVDCWEVAQEGFEEPESTAGYSAAQNKVLKETRSKDKTALYMLFRAVDESGFEKIANATTSKEAWDILETAYKGADRVKQVRLQTLRNELEGMKMKESEGVSDYITRVQTVVNQLNRVGEKLFDARVVEKILRSLTDSFENVVCAIEESKDLAMFTIDELAGSLLAHEYRKKKKKEETLEQALQTKASINGEKIFYSQNFRGKWRGQVIEEIVAVGEAAAKKDIMRRRGNQTNRTGVEEDTVVGEAVGQIIPTSSATSVANMENGFEQCPYEHDLYVKKNGGNMLFVALYVDDLIFMGNNSKMLQKFKSTMTREFEMTDLGLMKFFLGLEVRQGKTGIFVSQEAYAKEILKKYKMESCNPVSTPMEPGAKLSKFDGGERVDASKYRSLVGSLRYLTCTRPDLALSVGIVSRFMEEPVHSHWKALKRILRYIIGTVSLGLYYTNAADYKLVRAQVVGWPPIRSYRKNTMITNPSKVKDDADGIQGQGCLYVKVSMDGAPYLRKVDLKIYKNYKELSSALEKMFSGFTIGRCDSHGIPGREELSENHLMDLLNGSEYVITYEDKDGDWMLVGDVPWAMFTNSCRRLRIMKGSDAIGLGPKFVGLCLLEFLRVSLLPFSERWKLLEEEVIRPRNYERKQLESDSKGHPIYRYDMEPFSDHVLGVGGFGRVYKGLISEDLRDGLQPLQVAVKVHDGDNRHQGHREWLVSISNNSIVGSVSSLPIPSSRNMSGQQENVAAPKLNERILSSLSKRSVAAHPWHDLETGKEPPVVFNVFTNLKYSRVEIDEVRFEWVECMLYYI</sequence>
<dbReference type="PROSITE" id="PS51745">
    <property type="entry name" value="PB1"/>
    <property type="match status" value="1"/>
</dbReference>
<comment type="subcellular location">
    <subcellularLocation>
        <location evidence="2 10">Nucleus</location>
    </subcellularLocation>
</comment>
<dbReference type="Pfam" id="PF07727">
    <property type="entry name" value="RVT_2"/>
    <property type="match status" value="1"/>
</dbReference>
<feature type="domain" description="PB1" evidence="11">
    <location>
        <begin position="517"/>
        <end position="619"/>
    </location>
</feature>
<dbReference type="InterPro" id="IPR003311">
    <property type="entry name" value="AUX_IAA"/>
</dbReference>
<dbReference type="GO" id="GO:0005634">
    <property type="term" value="C:nucleus"/>
    <property type="evidence" value="ECO:0007669"/>
    <property type="project" value="UniProtKB-SubCell"/>
</dbReference>
<keyword evidence="6 10" id="KW-0805">Transcription regulation</keyword>
<dbReference type="SUPFAM" id="SSF54277">
    <property type="entry name" value="CAD &amp; PB1 domains"/>
    <property type="match status" value="1"/>
</dbReference>
<organism evidence="12 13">
    <name type="scientific">Zingiber officinale</name>
    <name type="common">Ginger</name>
    <name type="synonym">Amomum zingiber</name>
    <dbReference type="NCBI Taxonomy" id="94328"/>
    <lineage>
        <taxon>Eukaryota</taxon>
        <taxon>Viridiplantae</taxon>
        <taxon>Streptophyta</taxon>
        <taxon>Embryophyta</taxon>
        <taxon>Tracheophyta</taxon>
        <taxon>Spermatophyta</taxon>
        <taxon>Magnoliopsida</taxon>
        <taxon>Liliopsida</taxon>
        <taxon>Zingiberales</taxon>
        <taxon>Zingiberaceae</taxon>
        <taxon>Zingiber</taxon>
    </lineage>
</organism>
<dbReference type="InterPro" id="IPR043502">
    <property type="entry name" value="DNA/RNA_pol_sf"/>
</dbReference>
<dbReference type="EMBL" id="JACMSC010000011">
    <property type="protein sequence ID" value="KAG6499803.1"/>
    <property type="molecule type" value="Genomic_DNA"/>
</dbReference>
<protein>
    <recommendedName>
        <fullName evidence="10">Auxin-responsive protein</fullName>
    </recommendedName>
</protein>
<keyword evidence="9 10" id="KW-0927">Auxin signaling pathway</keyword>
<dbReference type="Proteomes" id="UP000734854">
    <property type="component" value="Unassembled WGS sequence"/>
</dbReference>
<evidence type="ECO:0000256" key="10">
    <source>
        <dbReference type="RuleBase" id="RU004549"/>
    </source>
</evidence>
<dbReference type="GO" id="GO:0009734">
    <property type="term" value="P:auxin-activated signaling pathway"/>
    <property type="evidence" value="ECO:0007669"/>
    <property type="project" value="UniProtKB-UniRule"/>
</dbReference>
<dbReference type="Gene3D" id="3.30.200.20">
    <property type="entry name" value="Phosphorylase Kinase, domain 1"/>
    <property type="match status" value="1"/>
</dbReference>
<dbReference type="InterPro" id="IPR053793">
    <property type="entry name" value="PB1-like"/>
</dbReference>
<name>A0A8J5G2J4_ZINOF</name>
<evidence type="ECO:0000256" key="3">
    <source>
        <dbReference type="ARBA" id="ARBA00006728"/>
    </source>
</evidence>
<keyword evidence="7 10" id="KW-0804">Transcription</keyword>
<evidence type="ECO:0000256" key="5">
    <source>
        <dbReference type="ARBA" id="ARBA00022491"/>
    </source>
</evidence>
<comment type="similarity">
    <text evidence="3 10">Belongs to the Aux/IAA family.</text>
</comment>
<comment type="function">
    <text evidence="1 10">Aux/IAA proteins are short-lived transcriptional factors that function as repressors of early auxin response genes at low auxin concentrations.</text>
</comment>
<comment type="subunit">
    <text evidence="4 10">Homodimers and heterodimers.</text>
</comment>
<evidence type="ECO:0000313" key="13">
    <source>
        <dbReference type="Proteomes" id="UP000734854"/>
    </source>
</evidence>
<dbReference type="GO" id="GO:0006355">
    <property type="term" value="P:regulation of DNA-templated transcription"/>
    <property type="evidence" value="ECO:0007669"/>
    <property type="project" value="InterPro"/>
</dbReference>
<dbReference type="PANTHER" id="PTHR31734:SF226">
    <property type="entry name" value="AUXIN-RESPONSIVE PROTEIN IAA17"/>
    <property type="match status" value="1"/>
</dbReference>
<evidence type="ECO:0000256" key="7">
    <source>
        <dbReference type="ARBA" id="ARBA00023163"/>
    </source>
</evidence>
<proteinExistence type="inferred from homology"/>
<evidence type="ECO:0000259" key="11">
    <source>
        <dbReference type="PROSITE" id="PS51745"/>
    </source>
</evidence>
<evidence type="ECO:0000256" key="4">
    <source>
        <dbReference type="ARBA" id="ARBA00011726"/>
    </source>
</evidence>
<dbReference type="Gene3D" id="3.10.20.90">
    <property type="entry name" value="Phosphatidylinositol 3-kinase Catalytic Subunit, Chain A, domain 1"/>
    <property type="match status" value="1"/>
</dbReference>
<evidence type="ECO:0000313" key="12">
    <source>
        <dbReference type="EMBL" id="KAG6499803.1"/>
    </source>
</evidence>
<dbReference type="InterPro" id="IPR013103">
    <property type="entry name" value="RVT_2"/>
</dbReference>
<comment type="caution">
    <text evidence="12">The sequence shown here is derived from an EMBL/GenBank/DDBJ whole genome shotgun (WGS) entry which is preliminary data.</text>
</comment>
<reference evidence="12 13" key="1">
    <citation type="submission" date="2020-08" db="EMBL/GenBank/DDBJ databases">
        <title>Plant Genome Project.</title>
        <authorList>
            <person name="Zhang R.-G."/>
        </authorList>
    </citation>
    <scope>NUCLEOTIDE SEQUENCE [LARGE SCALE GENOMIC DNA]</scope>
    <source>
        <tissue evidence="12">Rhizome</tissue>
    </source>
</reference>
<evidence type="ECO:0000256" key="1">
    <source>
        <dbReference type="ARBA" id="ARBA00002159"/>
    </source>
</evidence>
<dbReference type="AlphaFoldDB" id="A0A8J5G2J4"/>
<evidence type="ECO:0000256" key="2">
    <source>
        <dbReference type="ARBA" id="ARBA00004123"/>
    </source>
</evidence>
<accession>A0A8J5G2J4</accession>
<dbReference type="FunFam" id="3.10.20.90:FF:000078">
    <property type="entry name" value="Auxin-responsive protein"/>
    <property type="match status" value="1"/>
</dbReference>
<evidence type="ECO:0000256" key="9">
    <source>
        <dbReference type="ARBA" id="ARBA00023294"/>
    </source>
</evidence>
<dbReference type="SUPFAM" id="SSF56672">
    <property type="entry name" value="DNA/RNA polymerases"/>
    <property type="match status" value="1"/>
</dbReference>
<dbReference type="InterPro" id="IPR033389">
    <property type="entry name" value="AUX/IAA_dom"/>
</dbReference>
<dbReference type="PANTHER" id="PTHR31734">
    <property type="entry name" value="AUXIN-RESPONSIVE PROTEIN IAA17"/>
    <property type="match status" value="1"/>
</dbReference>
<dbReference type="Pfam" id="PF14223">
    <property type="entry name" value="Retrotran_gag_2"/>
    <property type="match status" value="1"/>
</dbReference>
<keyword evidence="5 10" id="KW-0678">Repressor</keyword>
<keyword evidence="8 10" id="KW-0539">Nucleus</keyword>
<keyword evidence="13" id="KW-1185">Reference proteome</keyword>
<dbReference type="Pfam" id="PF02309">
    <property type="entry name" value="AUX_IAA"/>
    <property type="match status" value="1"/>
</dbReference>
<evidence type="ECO:0000256" key="6">
    <source>
        <dbReference type="ARBA" id="ARBA00023015"/>
    </source>
</evidence>